<comment type="caution">
    <text evidence="2">The sequence shown here is derived from an EMBL/GenBank/DDBJ whole genome shotgun (WGS) entry which is preliminary data.</text>
</comment>
<reference evidence="2 3" key="1">
    <citation type="submission" date="2017-06" db="EMBL/GenBank/DDBJ databases">
        <title>Herbaspirillum phytohormonus sp. nov., isolated from the root nodule of Robinia pseudoacacia in lead-zinc mine.</title>
        <authorList>
            <person name="Fan M."/>
            <person name="Lin Y."/>
        </authorList>
    </citation>
    <scope>NUCLEOTIDE SEQUENCE [LARGE SCALE GENOMIC DNA]</scope>
    <source>
        <strain evidence="2 3">HZ10</strain>
    </source>
</reference>
<evidence type="ECO:0000313" key="1">
    <source>
        <dbReference type="EMBL" id="NUU01960.1"/>
    </source>
</evidence>
<sequence>MQQPQYMLQQGQIEGSFQCSIEGESYEYLATYEGGRSVDWHATIRRGSRFSWSSGTIPHNTRSGATLEDAVRAQVLATIGTMFAG</sequence>
<gene>
    <name evidence="2" type="ORF">CEJ42_13185</name>
    <name evidence="1" type="ORF">HNO84_10140</name>
</gene>
<dbReference type="Proteomes" id="UP000536746">
    <property type="component" value="Unassembled WGS sequence"/>
</dbReference>
<evidence type="ECO:0000313" key="4">
    <source>
        <dbReference type="Proteomes" id="UP000536746"/>
    </source>
</evidence>
<name>A0A246WR80_9BURK</name>
<dbReference type="AlphaFoldDB" id="A0A246WR80"/>
<dbReference type="Proteomes" id="UP000197596">
    <property type="component" value="Unassembled WGS sequence"/>
</dbReference>
<dbReference type="EMBL" id="NJGU01000006">
    <property type="protein sequence ID" value="OWY28913.1"/>
    <property type="molecule type" value="Genomic_DNA"/>
</dbReference>
<evidence type="ECO:0000313" key="2">
    <source>
        <dbReference type="EMBL" id="OWY28913.1"/>
    </source>
</evidence>
<reference evidence="1 4" key="2">
    <citation type="journal article" date="2020" name="Front. Plant Sci.">
        <title>Isolation of Rhizosphere Bacteria That Improve Quality and Water Stress Tolerance in Greenhouse Ornamentals.</title>
        <authorList>
            <person name="Nordstedt N.P."/>
            <person name="Jones M.L."/>
        </authorList>
    </citation>
    <scope>NUCLEOTIDE SEQUENCE [LARGE SCALE GENOMIC DNA]</scope>
    <source>
        <strain evidence="1 4">C6C2</strain>
    </source>
</reference>
<dbReference type="RefSeq" id="WP_079218640.1">
    <property type="nucleotide sequence ID" value="NZ_CP018845.1"/>
</dbReference>
<protein>
    <submittedName>
        <fullName evidence="2">Uncharacterized protein</fullName>
    </submittedName>
</protein>
<keyword evidence="4" id="KW-1185">Reference proteome</keyword>
<organism evidence="2 3">
    <name type="scientific">Herbaspirillum robiniae</name>
    <dbReference type="NCBI Taxonomy" id="2014887"/>
    <lineage>
        <taxon>Bacteria</taxon>
        <taxon>Pseudomonadati</taxon>
        <taxon>Pseudomonadota</taxon>
        <taxon>Betaproteobacteria</taxon>
        <taxon>Burkholderiales</taxon>
        <taxon>Oxalobacteraceae</taxon>
        <taxon>Herbaspirillum</taxon>
    </lineage>
</organism>
<proteinExistence type="predicted"/>
<evidence type="ECO:0000313" key="3">
    <source>
        <dbReference type="Proteomes" id="UP000197596"/>
    </source>
</evidence>
<accession>A0A246WR80</accession>
<dbReference type="EMBL" id="JABFMT010000008">
    <property type="protein sequence ID" value="NUU01960.1"/>
    <property type="molecule type" value="Genomic_DNA"/>
</dbReference>